<dbReference type="PANTHER" id="PTHR30153:SF2">
    <property type="entry name" value="REPLICATIVE DNA HELICASE"/>
    <property type="match status" value="1"/>
</dbReference>
<evidence type="ECO:0000313" key="2">
    <source>
        <dbReference type="EMBL" id="SUP77620.1"/>
    </source>
</evidence>
<keyword evidence="2" id="KW-0347">Helicase</keyword>
<gene>
    <name evidence="2" type="primary">b4052_2</name>
    <name evidence="2" type="ORF">NCTC11470_02693</name>
</gene>
<dbReference type="GeneID" id="57905264"/>
<dbReference type="EMBL" id="UHJA01000001">
    <property type="protein sequence ID" value="SUP77620.1"/>
    <property type="molecule type" value="Genomic_DNA"/>
</dbReference>
<dbReference type="GO" id="GO:0016787">
    <property type="term" value="F:hydrolase activity"/>
    <property type="evidence" value="ECO:0007669"/>
    <property type="project" value="UniProtKB-KW"/>
</dbReference>
<dbReference type="PROSITE" id="PS51199">
    <property type="entry name" value="SF4_HELICASE"/>
    <property type="match status" value="1"/>
</dbReference>
<dbReference type="AlphaFoldDB" id="A0A380PVK7"/>
<dbReference type="InterPro" id="IPR007694">
    <property type="entry name" value="DNA_helicase_DnaB-like_C"/>
</dbReference>
<dbReference type="InterPro" id="IPR027417">
    <property type="entry name" value="P-loop_NTPase"/>
</dbReference>
<dbReference type="GO" id="GO:0005524">
    <property type="term" value="F:ATP binding"/>
    <property type="evidence" value="ECO:0007669"/>
    <property type="project" value="InterPro"/>
</dbReference>
<dbReference type="PANTHER" id="PTHR30153">
    <property type="entry name" value="REPLICATIVE DNA HELICASE DNAB"/>
    <property type="match status" value="1"/>
</dbReference>
<name>A0A380PVK7_YERFR</name>
<dbReference type="RefSeq" id="WP_004707221.1">
    <property type="nucleotide sequence ID" value="NZ_CP023964.1"/>
</dbReference>
<reference evidence="2 3" key="1">
    <citation type="submission" date="2018-06" db="EMBL/GenBank/DDBJ databases">
        <authorList>
            <consortium name="Pathogen Informatics"/>
            <person name="Doyle S."/>
        </authorList>
    </citation>
    <scope>NUCLEOTIDE SEQUENCE [LARGE SCALE GENOMIC DNA]</scope>
    <source>
        <strain evidence="2 3">NCTC11470</strain>
    </source>
</reference>
<dbReference type="GO" id="GO:0003678">
    <property type="term" value="F:DNA helicase activity"/>
    <property type="evidence" value="ECO:0007669"/>
    <property type="project" value="UniProtKB-EC"/>
</dbReference>
<dbReference type="Gene3D" id="3.40.50.300">
    <property type="entry name" value="P-loop containing nucleotide triphosphate hydrolases"/>
    <property type="match status" value="1"/>
</dbReference>
<keyword evidence="2" id="KW-0378">Hydrolase</keyword>
<dbReference type="OrthoDB" id="9773982at2"/>
<dbReference type="EC" id="3.6.4.12" evidence="2"/>
<protein>
    <submittedName>
        <fullName evidence="2">Replicative DNA helicase</fullName>
        <ecNumber evidence="2">3.6.4.12</ecNumber>
    </submittedName>
</protein>
<keyword evidence="2" id="KW-0067">ATP-binding</keyword>
<proteinExistence type="predicted"/>
<dbReference type="GO" id="GO:0006260">
    <property type="term" value="P:DNA replication"/>
    <property type="evidence" value="ECO:0007669"/>
    <property type="project" value="InterPro"/>
</dbReference>
<dbReference type="SUPFAM" id="SSF52540">
    <property type="entry name" value="P-loop containing nucleoside triphosphate hydrolases"/>
    <property type="match status" value="1"/>
</dbReference>
<dbReference type="Proteomes" id="UP000254835">
    <property type="component" value="Unassembled WGS sequence"/>
</dbReference>
<dbReference type="GO" id="GO:0005829">
    <property type="term" value="C:cytosol"/>
    <property type="evidence" value="ECO:0007669"/>
    <property type="project" value="TreeGrafter"/>
</dbReference>
<keyword evidence="2" id="KW-0547">Nucleotide-binding</keyword>
<evidence type="ECO:0000313" key="3">
    <source>
        <dbReference type="Proteomes" id="UP000254835"/>
    </source>
</evidence>
<sequence length="291" mass="33000">MKLLTSKELLSSSISEIESHLVHPDKNSGLSTGYLDLDNKIGGFKTGLHIIASRPAMGKSTLLRNIAENISLLNDGKILYIDLSQTESEFTNKLLASLSRVNLDSIESGQLDDQDWQNLSSTIEILNEKNNILWAQPSNPTLEKIEELISSSIASQDKVSAIFIDYIQLIRAPKYDENRYNEMAEVSRSLKLFANNYNIPIFACSQLNRKLEERADKCPILTDLRDSGTIEDDADTILFLHRDDYYNEYSDIKGISFIIVGKHRRKPLSTVCLTHGFQWSRFDAYTKNDDE</sequence>
<evidence type="ECO:0000259" key="1">
    <source>
        <dbReference type="PROSITE" id="PS51199"/>
    </source>
</evidence>
<dbReference type="Pfam" id="PF03796">
    <property type="entry name" value="DnaB_C"/>
    <property type="match status" value="1"/>
</dbReference>
<accession>A0A380PVK7</accession>
<feature type="domain" description="SF4 helicase" evidence="1">
    <location>
        <begin position="23"/>
        <end position="289"/>
    </location>
</feature>
<organism evidence="2 3">
    <name type="scientific">Yersinia frederiksenii</name>
    <dbReference type="NCBI Taxonomy" id="29484"/>
    <lineage>
        <taxon>Bacteria</taxon>
        <taxon>Pseudomonadati</taxon>
        <taxon>Pseudomonadota</taxon>
        <taxon>Gammaproteobacteria</taxon>
        <taxon>Enterobacterales</taxon>
        <taxon>Yersiniaceae</taxon>
        <taxon>Yersinia</taxon>
    </lineage>
</organism>